<reference evidence="2 3" key="1">
    <citation type="journal article" date="2012" name="Nucleic Acids Res.">
        <title>Sequencing of the smallest Apicomplexan genome from the human pathogen Babesia microti.</title>
        <authorList>
            <person name="Cornillot E."/>
            <person name="Hadj-Kaddour K."/>
            <person name="Dassouli A."/>
            <person name="Noel B."/>
            <person name="Ranwez V."/>
            <person name="Vacherie B."/>
            <person name="Augagneur Y."/>
            <person name="Bres V."/>
            <person name="Duclos A."/>
            <person name="Randazzo S."/>
            <person name="Carcy B."/>
            <person name="Debierre-Grockiego F."/>
            <person name="Delbecq S."/>
            <person name="Moubri-Menage K."/>
            <person name="Shams-Eldin H."/>
            <person name="Usmani-Brown S."/>
            <person name="Bringaud F."/>
            <person name="Wincker P."/>
            <person name="Vivares C.P."/>
            <person name="Schwarz R.T."/>
            <person name="Schetters T.P."/>
            <person name="Krause P.J."/>
            <person name="Gorenflot A."/>
            <person name="Berry V."/>
            <person name="Barbe V."/>
            <person name="Ben Mamoun C."/>
        </authorList>
    </citation>
    <scope>NUCLEOTIDE SEQUENCE [LARGE SCALE GENOMIC DNA]</scope>
    <source>
        <strain evidence="2 3">RI</strain>
    </source>
</reference>
<proteinExistence type="predicted"/>
<evidence type="ECO:0000313" key="2">
    <source>
        <dbReference type="EMBL" id="CCF73070.1"/>
    </source>
</evidence>
<feature type="compositionally biased region" description="Polar residues" evidence="1">
    <location>
        <begin position="472"/>
        <end position="485"/>
    </location>
</feature>
<dbReference type="KEGG" id="bmic:BMR1_01G03070"/>
<dbReference type="VEuPathDB" id="PiroplasmaDB:BMR1_01G03070"/>
<reference evidence="2 3" key="3">
    <citation type="journal article" date="2016" name="Sci. Rep.">
        <title>Genome-wide diversity and gene expression profiling of Babesia microti isolates identify polymorphic genes that mediate host-pathogen interactions.</title>
        <authorList>
            <person name="Silva J.C."/>
            <person name="Cornillot E."/>
            <person name="McCracken C."/>
            <person name="Usmani-Brown S."/>
            <person name="Dwivedi A."/>
            <person name="Ifeonu O.O."/>
            <person name="Crabtree J."/>
            <person name="Gotia H.T."/>
            <person name="Virji A.Z."/>
            <person name="Reynes C."/>
            <person name="Colinge J."/>
            <person name="Kumar V."/>
            <person name="Lawres L."/>
            <person name="Pazzi J.E."/>
            <person name="Pablo J.V."/>
            <person name="Hung C."/>
            <person name="Brancato J."/>
            <person name="Kumari P."/>
            <person name="Orvis J."/>
            <person name="Tretina K."/>
            <person name="Chibucos M."/>
            <person name="Ott S."/>
            <person name="Sadzewicz L."/>
            <person name="Sengamalay N."/>
            <person name="Shetty A.C."/>
            <person name="Su Q."/>
            <person name="Tallon L."/>
            <person name="Fraser C.M."/>
            <person name="Frutos R."/>
            <person name="Molina D.M."/>
            <person name="Krause P.J."/>
            <person name="Ben Mamoun C."/>
        </authorList>
    </citation>
    <scope>NUCLEOTIDE SEQUENCE [LARGE SCALE GENOMIC DNA]</scope>
    <source>
        <strain evidence="2 3">RI</strain>
    </source>
</reference>
<name>I7IPM2_BABMR</name>
<dbReference type="GeneID" id="24423689"/>
<dbReference type="EMBL" id="FO082871">
    <property type="protein sequence ID" value="CCF73070.1"/>
    <property type="molecule type" value="Genomic_DNA"/>
</dbReference>
<gene>
    <name evidence="2" type="ORF">BMR1_01G03070</name>
</gene>
<accession>I7IPM2</accession>
<dbReference type="RefSeq" id="XP_012647679.1">
    <property type="nucleotide sequence ID" value="XM_012792225.1"/>
</dbReference>
<sequence length="648" mass="74068">MELASDSYQLQHVPNFISSNASQSSLIAKYETIAKSLQPYATRNPKSLTYFIRLISHTAQRPQSSTVFTWIARDDHLGYHKKFDCTSYSQVIERYYEACVFIDMRCTPQKNLYLQNINPSNNIFGSSHIEINLPFTGLTESIPDYLLGDSHLDIEIVSKTDGFDNVNQIHGVYTASTSLSPVNVEYETTPLEIKSTLIDSKFTVVNEVKDPVLSDTATIYSDDTWDEEWDELVNSSGKVTKREVINYLYPKYVYSYSTHISYDDTPTGYCKKPVLVDDSGSWHYECPKGDPFQNQLVNEIREWNIFKEERKAVMIKKSLLYPNRHTVLENTPQNTVTNVKNVVDGFINMKTNKNEVQCRKKPRRRRNQLMVCEIKCDGRESSGNYVLRKKNLIGISALEAFDNNWAYEKILRDIKKQSKHDKIKTSDPLGSEDKVKRRIGRPPKVDKFKSQERESDRTFPTKVRRGRIPKSVSYSHVSTSITTNKLDGPKPALDHRNKKIKQPHDHSESITGETPTSHSTFNNYTIGEVTSIFAYGNDNSTSNDIKSFGTRSPIFINEATNHHVPIIGTNASIKVSVNNDQSHLSAISGFPMKNCDNEYFDYENYEGGVSENDIVGTGKMLQTLFKRTHRSRKPPSFYDCYIPLDINE</sequence>
<organism evidence="2 3">
    <name type="scientific">Babesia microti (strain RI)</name>
    <dbReference type="NCBI Taxonomy" id="1133968"/>
    <lineage>
        <taxon>Eukaryota</taxon>
        <taxon>Sar</taxon>
        <taxon>Alveolata</taxon>
        <taxon>Apicomplexa</taxon>
        <taxon>Aconoidasida</taxon>
        <taxon>Piroplasmida</taxon>
        <taxon>Babesiidae</taxon>
        <taxon>Babesia</taxon>
    </lineage>
</organism>
<evidence type="ECO:0000313" key="3">
    <source>
        <dbReference type="Proteomes" id="UP000002899"/>
    </source>
</evidence>
<protein>
    <submittedName>
        <fullName evidence="2">Uncharacterized protein</fullName>
    </submittedName>
</protein>
<evidence type="ECO:0000256" key="1">
    <source>
        <dbReference type="SAM" id="MobiDB-lite"/>
    </source>
</evidence>
<feature type="compositionally biased region" description="Polar residues" evidence="1">
    <location>
        <begin position="509"/>
        <end position="521"/>
    </location>
</feature>
<feature type="region of interest" description="Disordered" evidence="1">
    <location>
        <begin position="416"/>
        <end position="521"/>
    </location>
</feature>
<feature type="compositionally biased region" description="Basic and acidic residues" evidence="1">
    <location>
        <begin position="443"/>
        <end position="459"/>
    </location>
</feature>
<keyword evidence="3" id="KW-1185">Reference proteome</keyword>
<reference evidence="2 3" key="2">
    <citation type="journal article" date="2013" name="PLoS ONE">
        <title>Whole genome mapping and re-organization of the nuclear and mitochondrial genomes of Babesia microti isolates.</title>
        <authorList>
            <person name="Cornillot E."/>
            <person name="Dassouli A."/>
            <person name="Garg A."/>
            <person name="Pachikara N."/>
            <person name="Randazzo S."/>
            <person name="Depoix D."/>
            <person name="Carcy B."/>
            <person name="Delbecq S."/>
            <person name="Frutos R."/>
            <person name="Silva J.C."/>
            <person name="Sutton R."/>
            <person name="Krause P.J."/>
            <person name="Mamoun C.B."/>
        </authorList>
    </citation>
    <scope>NUCLEOTIDE SEQUENCE [LARGE SCALE GENOMIC DNA]</scope>
    <source>
        <strain evidence="2 3">RI</strain>
    </source>
</reference>
<dbReference type="Proteomes" id="UP000002899">
    <property type="component" value="Chromosome I"/>
</dbReference>
<dbReference type="AlphaFoldDB" id="I7IPM2"/>